<dbReference type="AlphaFoldDB" id="A0A9P6TBI5"/>
<proteinExistence type="predicted"/>
<feature type="region of interest" description="Disordered" evidence="1">
    <location>
        <begin position="67"/>
        <end position="107"/>
    </location>
</feature>
<evidence type="ECO:0000313" key="2">
    <source>
        <dbReference type="EMBL" id="KAG0146301.1"/>
    </source>
</evidence>
<reference evidence="2" key="1">
    <citation type="submission" date="2013-11" db="EMBL/GenBank/DDBJ databases">
        <title>Genome sequence of the fusiform rust pathogen reveals effectors for host alternation and coevolution with pine.</title>
        <authorList>
            <consortium name="DOE Joint Genome Institute"/>
            <person name="Smith K."/>
            <person name="Pendleton A."/>
            <person name="Kubisiak T."/>
            <person name="Anderson C."/>
            <person name="Salamov A."/>
            <person name="Aerts A."/>
            <person name="Riley R."/>
            <person name="Clum A."/>
            <person name="Lindquist E."/>
            <person name="Ence D."/>
            <person name="Campbell M."/>
            <person name="Kronenberg Z."/>
            <person name="Feau N."/>
            <person name="Dhillon B."/>
            <person name="Hamelin R."/>
            <person name="Burleigh J."/>
            <person name="Smith J."/>
            <person name="Yandell M."/>
            <person name="Nelson C."/>
            <person name="Grigoriev I."/>
            <person name="Davis J."/>
        </authorList>
    </citation>
    <scope>NUCLEOTIDE SEQUENCE</scope>
    <source>
        <strain evidence="2">G11</strain>
    </source>
</reference>
<evidence type="ECO:0000313" key="3">
    <source>
        <dbReference type="Proteomes" id="UP000886653"/>
    </source>
</evidence>
<evidence type="ECO:0000256" key="1">
    <source>
        <dbReference type="SAM" id="MobiDB-lite"/>
    </source>
</evidence>
<protein>
    <submittedName>
        <fullName evidence="2">Uncharacterized protein</fullName>
    </submittedName>
</protein>
<accession>A0A9P6TBI5</accession>
<dbReference type="OrthoDB" id="5544375at2759"/>
<name>A0A9P6TBI5_9BASI</name>
<dbReference type="InterPro" id="IPR012471">
    <property type="entry name" value="DUF1690"/>
</dbReference>
<comment type="caution">
    <text evidence="2">The sequence shown here is derived from an EMBL/GenBank/DDBJ whole genome shotgun (WGS) entry which is preliminary data.</text>
</comment>
<dbReference type="EMBL" id="MU167263">
    <property type="protein sequence ID" value="KAG0146301.1"/>
    <property type="molecule type" value="Genomic_DNA"/>
</dbReference>
<gene>
    <name evidence="2" type="ORF">CROQUDRAFT_529080</name>
</gene>
<sequence length="156" mass="17442">MSAVLPSWLNDWVSLVPPKLAEPPTEPSAPRQAALDDAVQRKLKSDLKNLKELEAEVESKVFQAFRQQTTSSDKTQADGTPSSSQLMEELSSIKQRSEQFKTRNTSGMWPEISAARTAIVSCLSDHKHQPLKCGEEVDNFKQLVQKLEKEYVGSLQ</sequence>
<keyword evidence="3" id="KW-1185">Reference proteome</keyword>
<feature type="compositionally biased region" description="Polar residues" evidence="1">
    <location>
        <begin position="67"/>
        <end position="86"/>
    </location>
</feature>
<organism evidence="2 3">
    <name type="scientific">Cronartium quercuum f. sp. fusiforme G11</name>
    <dbReference type="NCBI Taxonomy" id="708437"/>
    <lineage>
        <taxon>Eukaryota</taxon>
        <taxon>Fungi</taxon>
        <taxon>Dikarya</taxon>
        <taxon>Basidiomycota</taxon>
        <taxon>Pucciniomycotina</taxon>
        <taxon>Pucciniomycetes</taxon>
        <taxon>Pucciniales</taxon>
        <taxon>Coleosporiaceae</taxon>
        <taxon>Cronartium</taxon>
    </lineage>
</organism>
<dbReference type="Proteomes" id="UP000886653">
    <property type="component" value="Unassembled WGS sequence"/>
</dbReference>
<dbReference type="Pfam" id="PF07956">
    <property type="entry name" value="DUF1690"/>
    <property type="match status" value="1"/>
</dbReference>